<keyword evidence="4" id="KW-0378">Hydrolase</keyword>
<evidence type="ECO:0000256" key="5">
    <source>
        <dbReference type="ARBA" id="ARBA00022806"/>
    </source>
</evidence>
<keyword evidence="5" id="KW-0347">Helicase</keyword>
<dbReference type="InterPro" id="IPR049035">
    <property type="entry name" value="ADDB_N"/>
</dbReference>
<keyword evidence="3" id="KW-0227">DNA damage</keyword>
<gene>
    <name evidence="12" type="ORF">ACFQ4L_09140</name>
</gene>
<evidence type="ECO:0000259" key="10">
    <source>
        <dbReference type="Pfam" id="PF12705"/>
    </source>
</evidence>
<dbReference type="Pfam" id="PF12705">
    <property type="entry name" value="PDDEXK_1"/>
    <property type="match status" value="1"/>
</dbReference>
<feature type="domain" description="PD-(D/E)XK endonuclease-like" evidence="10">
    <location>
        <begin position="809"/>
        <end position="1136"/>
    </location>
</feature>
<dbReference type="InterPro" id="IPR027417">
    <property type="entry name" value="P-loop_NTPase"/>
</dbReference>
<dbReference type="EMBL" id="JBHTOF010000099">
    <property type="protein sequence ID" value="MFD1466225.1"/>
    <property type="molecule type" value="Genomic_DNA"/>
</dbReference>
<keyword evidence="6" id="KW-0269">Exonuclease</keyword>
<dbReference type="RefSeq" id="WP_125577973.1">
    <property type="nucleotide sequence ID" value="NZ_JBHTOF010000099.1"/>
</dbReference>
<proteinExistence type="predicted"/>
<keyword evidence="9" id="KW-0234">DNA repair</keyword>
<evidence type="ECO:0000256" key="2">
    <source>
        <dbReference type="ARBA" id="ARBA00022741"/>
    </source>
</evidence>
<keyword evidence="2" id="KW-0547">Nucleotide-binding</keyword>
<evidence type="ECO:0000256" key="4">
    <source>
        <dbReference type="ARBA" id="ARBA00022801"/>
    </source>
</evidence>
<dbReference type="SUPFAM" id="SSF52540">
    <property type="entry name" value="P-loop containing nucleoside triphosphate hydrolases"/>
    <property type="match status" value="1"/>
</dbReference>
<dbReference type="Gene3D" id="3.40.50.300">
    <property type="entry name" value="P-loop containing nucleotide triphosphate hydrolases"/>
    <property type="match status" value="3"/>
</dbReference>
<evidence type="ECO:0000313" key="13">
    <source>
        <dbReference type="Proteomes" id="UP001597244"/>
    </source>
</evidence>
<keyword evidence="1" id="KW-0540">Nuclease</keyword>
<keyword evidence="7" id="KW-0067">ATP-binding</keyword>
<keyword evidence="13" id="KW-1185">Reference proteome</keyword>
<evidence type="ECO:0000259" key="11">
    <source>
        <dbReference type="Pfam" id="PF21445"/>
    </source>
</evidence>
<name>A0ABW4DTB0_9LACO</name>
<dbReference type="PANTHER" id="PTHR30591:SF1">
    <property type="entry name" value="RECBCD ENZYME SUBUNIT RECC"/>
    <property type="match status" value="1"/>
</dbReference>
<dbReference type="InterPro" id="IPR038726">
    <property type="entry name" value="PDDEXK_AddAB-type"/>
</dbReference>
<evidence type="ECO:0000256" key="9">
    <source>
        <dbReference type="ARBA" id="ARBA00023204"/>
    </source>
</evidence>
<evidence type="ECO:0000313" key="12">
    <source>
        <dbReference type="EMBL" id="MFD1466225.1"/>
    </source>
</evidence>
<evidence type="ECO:0000256" key="8">
    <source>
        <dbReference type="ARBA" id="ARBA00023125"/>
    </source>
</evidence>
<dbReference type="PANTHER" id="PTHR30591">
    <property type="entry name" value="RECBCD ENZYME SUBUNIT RECC"/>
    <property type="match status" value="1"/>
</dbReference>
<comment type="caution">
    <text evidence="12">The sequence shown here is derived from an EMBL/GenBank/DDBJ whole genome shotgun (WGS) entry which is preliminary data.</text>
</comment>
<protein>
    <submittedName>
        <fullName evidence="12">PD-(D/E)XK nuclease family protein</fullName>
    </submittedName>
</protein>
<dbReference type="Proteomes" id="UP001597244">
    <property type="component" value="Unassembled WGS sequence"/>
</dbReference>
<feature type="domain" description="ATP-dependent helicase/deoxyribonuclease subunit B N-terminal" evidence="11">
    <location>
        <begin position="5"/>
        <end position="269"/>
    </location>
</feature>
<reference evidence="13" key="1">
    <citation type="journal article" date="2019" name="Int. J. Syst. Evol. Microbiol.">
        <title>The Global Catalogue of Microorganisms (GCM) 10K type strain sequencing project: providing services to taxonomists for standard genome sequencing and annotation.</title>
        <authorList>
            <consortium name="The Broad Institute Genomics Platform"/>
            <consortium name="The Broad Institute Genome Sequencing Center for Infectious Disease"/>
            <person name="Wu L."/>
            <person name="Ma J."/>
        </authorList>
    </citation>
    <scope>NUCLEOTIDE SEQUENCE [LARGE SCALE GENOMIC DNA]</scope>
    <source>
        <strain evidence="13">CCM 8951</strain>
    </source>
</reference>
<evidence type="ECO:0000256" key="7">
    <source>
        <dbReference type="ARBA" id="ARBA00022840"/>
    </source>
</evidence>
<dbReference type="Pfam" id="PF21445">
    <property type="entry name" value="ADDB_N"/>
    <property type="match status" value="1"/>
</dbReference>
<organism evidence="12 13">
    <name type="scientific">Lapidilactobacillus mulanensis</name>
    <dbReference type="NCBI Taxonomy" id="2485999"/>
    <lineage>
        <taxon>Bacteria</taxon>
        <taxon>Bacillati</taxon>
        <taxon>Bacillota</taxon>
        <taxon>Bacilli</taxon>
        <taxon>Lactobacillales</taxon>
        <taxon>Lactobacillaceae</taxon>
        <taxon>Lapidilactobacillus</taxon>
    </lineage>
</organism>
<accession>A0ABW4DTB0</accession>
<dbReference type="InterPro" id="IPR011604">
    <property type="entry name" value="PDDEXK-like_dom_sf"/>
</dbReference>
<dbReference type="Gene3D" id="3.90.320.10">
    <property type="match status" value="1"/>
</dbReference>
<evidence type="ECO:0000256" key="6">
    <source>
        <dbReference type="ARBA" id="ARBA00022839"/>
    </source>
</evidence>
<evidence type="ECO:0000256" key="1">
    <source>
        <dbReference type="ARBA" id="ARBA00022722"/>
    </source>
</evidence>
<sequence>MVMKFIVGKQQDDVSAQLFKQISDDYTAQLNQQFICLVPNHIKFNSEVQILTKLADYHPELATKGIIASSRLQILSFSRLLWYFLRDDPHYQQPQLSDAAQAMFLSDLLQRHRQDLPLFYGESRRIGFLEQLGAQLTELMQGNFTVADLKELVDQLATTQQVVGSTVDKLTELSFIFEKYQAEIADKFTSNEELMAYLLAQVDQRDFSGFHIYLLGFPEFNQQQLALIQKFNQQGATIYLTLYLDPQLREQPTSETYYFTNSLRTLRQLGYDSLQQIPQENWLPVTAKRTSIALQQVENYWIDSTNGNLITAEIVPEIKQDVQIWEADSLTSEVRAVANYIRQLVALQDYRYRDFLVLANNVPNYAATISALFTQNEIPYFSDQQMPMANHPFVLFVKSLLAITQNPLRLEDLLILLRTELLLPEETNLTEFRQELDWLENYAIAFGIRGKTWLKERAWTVQGPYSHQDPESLPELTAEQTKKMAAIEGLHQFIIAIFKPWLKLVEDVGSAGEFAGYLYEFLRSHRVIDRLKDWQKVATDEGDLSLAQEPQQTYQAFINLLDDYVTIWGEQEFDLTVFSDLLNAGFNNTEFSQIPATLDAVLVSNVGMIQDQGHQITILLGATRENIPGQTQQARLIDDQERRVINQYLLDQQRPLQLGETANLQATDQPLKYGAVFLSSQQRLIFSYPKHSDGHADNKLSPYVERIQTFFHLVPTKYHDFPEAESRILDFAASKQGVLGPLLLLAQHQKSLRESLPQSWQWVAQDLAADPEHGEFYQGILASLDYQNIPAQLTSAHVDTLYGQHLFSSVSQLENFYMNPYDYFLKFGLKLHTRDQYTVDSANTGTFFHDYLDHFVKILAAENLTPAELTPEKLTEINQRITAELFAQNTYQILTGPGQMHYYRRQLGKTSAFMTSVLTEQAAHTILKPYRTEVQFGLIDGKTGIPGLEFELDDQKKLSVRGKIDRIDIGELNQTPVYQIIDYKSGDKKFDFTRAYYGLSLQLLTYLQTVADNRHQLTLDNAEPIGAFYLHIADKPLTYTADIDVVNEIVKEHRYKGLLIDQAFPEYLASIDPQAIEQNSLLYPIAYTKKSGFKLTKETQGVTEPELELLLARNRQLLVAAAEEIFSGKLRIAPYKLSDQETGLKYTDYKSIMMFDAMLPENQYRLLPSLDKKTIIETLTQKDGEPADD</sequence>
<evidence type="ECO:0000256" key="3">
    <source>
        <dbReference type="ARBA" id="ARBA00022763"/>
    </source>
</evidence>
<keyword evidence="8" id="KW-0238">DNA-binding</keyword>